<dbReference type="CDD" id="cd00063">
    <property type="entry name" value="FN3"/>
    <property type="match status" value="1"/>
</dbReference>
<dbReference type="InterPro" id="IPR013783">
    <property type="entry name" value="Ig-like_fold"/>
</dbReference>
<dbReference type="eggNOG" id="ENOG50330Q6">
    <property type="taxonomic scope" value="Bacteria"/>
</dbReference>
<dbReference type="AlphaFoldDB" id="D1W3K2"/>
<dbReference type="RefSeq" id="WP_004348045.1">
    <property type="nucleotide sequence ID" value="NZ_ADEG01000030.1"/>
</dbReference>
<dbReference type="Proteomes" id="UP000005283">
    <property type="component" value="Unassembled WGS sequence"/>
</dbReference>
<sequence>MKDKIIKYLCALFAILLMASCYDRDIIDSKEFNHFMPPVENVTLQDADNSVTLSWTVPKDIPEDIVRPARIEIQVVENGIYRQKVTLSETDPSHADIKVEAGKPYRFIIKMVSSIKNENRVKGESDQIYSKGVIVSR</sequence>
<name>D1W3K2_9BACT</name>
<dbReference type="InterPro" id="IPR036116">
    <property type="entry name" value="FN3_sf"/>
</dbReference>
<evidence type="ECO:0000256" key="1">
    <source>
        <dbReference type="SAM" id="SignalP"/>
    </source>
</evidence>
<protein>
    <recommendedName>
        <fullName evidence="2">Fibronectin type-III domain-containing protein</fullName>
    </recommendedName>
</protein>
<comment type="caution">
    <text evidence="3">The sequence shown here is derived from an EMBL/GenBank/DDBJ whole genome shotgun (WGS) entry which is preliminary data.</text>
</comment>
<feature type="domain" description="Fibronectin type-III" evidence="2">
    <location>
        <begin position="38"/>
        <end position="133"/>
    </location>
</feature>
<dbReference type="SUPFAM" id="SSF49265">
    <property type="entry name" value="Fibronectin type III"/>
    <property type="match status" value="1"/>
</dbReference>
<dbReference type="STRING" id="679190.HMPREF0650_2071"/>
<dbReference type="PROSITE" id="PS51257">
    <property type="entry name" value="PROKAR_LIPOPROTEIN"/>
    <property type="match status" value="1"/>
</dbReference>
<feature type="signal peptide" evidence="1">
    <location>
        <begin position="1"/>
        <end position="23"/>
    </location>
</feature>
<dbReference type="PROSITE" id="PS50853">
    <property type="entry name" value="FN3"/>
    <property type="match status" value="1"/>
</dbReference>
<dbReference type="Pfam" id="PF16303">
    <property type="entry name" value="DUF4945"/>
    <property type="match status" value="1"/>
</dbReference>
<dbReference type="InterPro" id="IPR003961">
    <property type="entry name" value="FN3_dom"/>
</dbReference>
<evidence type="ECO:0000313" key="3">
    <source>
        <dbReference type="EMBL" id="EFA92880.1"/>
    </source>
</evidence>
<keyword evidence="1" id="KW-0732">Signal</keyword>
<dbReference type="InterPro" id="IPR032544">
    <property type="entry name" value="DUF4945"/>
</dbReference>
<organism evidence="3 4">
    <name type="scientific">Hoylesella buccalis ATCC 35310</name>
    <dbReference type="NCBI Taxonomy" id="679190"/>
    <lineage>
        <taxon>Bacteria</taxon>
        <taxon>Pseudomonadati</taxon>
        <taxon>Bacteroidota</taxon>
        <taxon>Bacteroidia</taxon>
        <taxon>Bacteroidales</taxon>
        <taxon>Prevotellaceae</taxon>
        <taxon>Hoylesella</taxon>
    </lineage>
</organism>
<evidence type="ECO:0000259" key="2">
    <source>
        <dbReference type="PROSITE" id="PS50853"/>
    </source>
</evidence>
<reference evidence="3 4" key="1">
    <citation type="submission" date="2009-12" db="EMBL/GenBank/DDBJ databases">
        <title>Genome Sequence of Prevotella buccalis ATCC 35310.</title>
        <authorList>
            <person name="Durkin A.S."/>
            <person name="Madupu R."/>
            <person name="Torralba M."/>
            <person name="Methe B."/>
            <person name="Sutton G."/>
            <person name="Strausberg R.L."/>
            <person name="Nelson K.E."/>
        </authorList>
    </citation>
    <scope>NUCLEOTIDE SEQUENCE [LARGE SCALE GENOMIC DNA]</scope>
    <source>
        <strain evidence="3 4">ATCC 35310</strain>
    </source>
</reference>
<keyword evidence="4" id="KW-1185">Reference proteome</keyword>
<accession>D1W3K2</accession>
<gene>
    <name evidence="3" type="ORF">HMPREF0650_2071</name>
</gene>
<dbReference type="Gene3D" id="2.60.40.10">
    <property type="entry name" value="Immunoglobulins"/>
    <property type="match status" value="1"/>
</dbReference>
<evidence type="ECO:0000313" key="4">
    <source>
        <dbReference type="Proteomes" id="UP000005283"/>
    </source>
</evidence>
<feature type="chain" id="PRO_5003027472" description="Fibronectin type-III domain-containing protein" evidence="1">
    <location>
        <begin position="24"/>
        <end position="137"/>
    </location>
</feature>
<dbReference type="EMBL" id="ADEG01000030">
    <property type="protein sequence ID" value="EFA92880.1"/>
    <property type="molecule type" value="Genomic_DNA"/>
</dbReference>
<proteinExistence type="predicted"/>